<reference evidence="1 2" key="1">
    <citation type="submission" date="2015-01" db="EMBL/GenBank/DDBJ databases">
        <title>Draft genome of the acidophilic iron oxidizer Ferrimicrobium acidiphilum strain T23.</title>
        <authorList>
            <person name="Poehlein A."/>
            <person name="Eisen S."/>
            <person name="Schloemann M."/>
            <person name="Johnson B.D."/>
            <person name="Daniel R."/>
            <person name="Muehling M."/>
        </authorList>
    </citation>
    <scope>NUCLEOTIDE SEQUENCE [LARGE SCALE GENOMIC DNA]</scope>
    <source>
        <strain evidence="1 2">T23</strain>
    </source>
</reference>
<dbReference type="EMBL" id="JXUW01000051">
    <property type="protein sequence ID" value="KJE75289.1"/>
    <property type="molecule type" value="Genomic_DNA"/>
</dbReference>
<dbReference type="Proteomes" id="UP000032336">
    <property type="component" value="Unassembled WGS sequence"/>
</dbReference>
<keyword evidence="2" id="KW-1185">Reference proteome</keyword>
<evidence type="ECO:0000313" key="2">
    <source>
        <dbReference type="Proteomes" id="UP000032336"/>
    </source>
</evidence>
<gene>
    <name evidence="1" type="ORF">FEAC_29860</name>
</gene>
<proteinExistence type="predicted"/>
<organism evidence="1 2">
    <name type="scientific">Ferrimicrobium acidiphilum DSM 19497</name>
    <dbReference type="NCBI Taxonomy" id="1121877"/>
    <lineage>
        <taxon>Bacteria</taxon>
        <taxon>Bacillati</taxon>
        <taxon>Actinomycetota</taxon>
        <taxon>Acidimicrobiia</taxon>
        <taxon>Acidimicrobiales</taxon>
        <taxon>Acidimicrobiaceae</taxon>
        <taxon>Ferrimicrobium</taxon>
    </lineage>
</organism>
<dbReference type="STRING" id="1121877.FEAC_29860"/>
<dbReference type="AlphaFoldDB" id="A0A0D8FQR3"/>
<evidence type="ECO:0000313" key="1">
    <source>
        <dbReference type="EMBL" id="KJE75289.1"/>
    </source>
</evidence>
<protein>
    <submittedName>
        <fullName evidence="1">Uncharacterized protein</fullName>
    </submittedName>
</protein>
<comment type="caution">
    <text evidence="1">The sequence shown here is derived from an EMBL/GenBank/DDBJ whole genome shotgun (WGS) entry which is preliminary data.</text>
</comment>
<accession>A0A0D8FQR3</accession>
<sequence>MFARPVDRGRAAQGMLWMHGHGKSYHLVVLTNRSNKASAAEAGGGKEVSRGETGWQYTHRTLCRIERGIAARPVTPGGCRGLEEC</sequence>
<name>A0A0D8FQR3_9ACTN</name>